<keyword evidence="1" id="KW-0614">Plasmid</keyword>
<protein>
    <submittedName>
        <fullName evidence="1">Uncharacterized protein</fullName>
    </submittedName>
</protein>
<gene>
    <name evidence="1" type="ordered locus">Krad_4664</name>
</gene>
<evidence type="ECO:0000313" key="2">
    <source>
        <dbReference type="Proteomes" id="UP000001116"/>
    </source>
</evidence>
<accession>A6WH34</accession>
<sequence length="228" mass="24729">MLDFTVANDHDVKWWQRLTLHSWQPTETVHVCRLLTVTPATTKGIDGARTVSVSTLDPDTKPSLDDGLFSPASFMSKEKRNAAWARDCAARSSDVDLNTGEQLSSDLKAASLRQIDQIGWPWSGVGQLQVAALQDALRANASASWTAQERLRQALSSTASPSAAGIQVASDERYATAALMLRSRTCVTAWVGPDFDQVWAENEPDRCEAKAALTTVPPSQPPLPAPNE</sequence>
<dbReference type="AlphaFoldDB" id="A6WH34"/>
<dbReference type="EMBL" id="CP000751">
    <property type="protein sequence ID" value="ABS06123.1"/>
    <property type="molecule type" value="Genomic_DNA"/>
</dbReference>
<reference evidence="2" key="1">
    <citation type="journal article" date="2008" name="PLoS ONE">
        <title>Survival in nuclear waste, extreme resistance, and potential applications gleaned from the genome sequence of Kineococcus radiotolerans SRS30216.</title>
        <authorList>
            <person name="Bagwell C.E."/>
            <person name="Bhat S."/>
            <person name="Hawkins G.M."/>
            <person name="Smith B.W."/>
            <person name="Biswas T."/>
            <person name="Hoover T.R."/>
            <person name="Saunders E."/>
            <person name="Han C.S."/>
            <person name="Tsodikov O.V."/>
            <person name="Shimkets L.J."/>
        </authorList>
    </citation>
    <scope>NUCLEOTIDE SEQUENCE [LARGE SCALE GENOMIC DNA]</scope>
    <source>
        <strain evidence="2">ATCC BAA-149 / DSM 14245 / SRS30216</strain>
    </source>
</reference>
<organism evidence="1 2">
    <name type="scientific">Kineococcus radiotolerans (strain ATCC BAA-149 / DSM 14245 / SRS30216)</name>
    <dbReference type="NCBI Taxonomy" id="266940"/>
    <lineage>
        <taxon>Bacteria</taxon>
        <taxon>Bacillati</taxon>
        <taxon>Actinomycetota</taxon>
        <taxon>Actinomycetes</taxon>
        <taxon>Kineosporiales</taxon>
        <taxon>Kineosporiaceae</taxon>
        <taxon>Kineococcus</taxon>
    </lineage>
</organism>
<dbReference type="Proteomes" id="UP000001116">
    <property type="component" value="Plasmid pKRAD01"/>
</dbReference>
<dbReference type="KEGG" id="kra:Krad_4664"/>
<evidence type="ECO:0000313" key="1">
    <source>
        <dbReference type="EMBL" id="ABS06123.1"/>
    </source>
</evidence>
<proteinExistence type="predicted"/>
<geneLocation type="plasmid" evidence="1 2">
    <name>pKRAD01</name>
</geneLocation>
<keyword evidence="2" id="KW-1185">Reference proteome</keyword>
<name>A6WH34_KINRD</name>
<dbReference type="HOGENOM" id="CLU_1213525_0_0_11"/>